<dbReference type="KEGG" id="mic:Mic7113_6244"/>
<dbReference type="SMART" id="SM00387">
    <property type="entry name" value="HATPase_c"/>
    <property type="match status" value="1"/>
</dbReference>
<feature type="domain" description="Response regulatory" evidence="8">
    <location>
        <begin position="3"/>
        <end position="119"/>
    </location>
</feature>
<dbReference type="AlphaFoldDB" id="K9WPW1"/>
<dbReference type="Proteomes" id="UP000010471">
    <property type="component" value="Chromosome"/>
</dbReference>
<keyword evidence="4 9" id="KW-0808">Transferase</keyword>
<dbReference type="InterPro" id="IPR036097">
    <property type="entry name" value="HisK_dim/P_sf"/>
</dbReference>
<dbReference type="OrthoDB" id="9812260at2"/>
<evidence type="ECO:0000256" key="5">
    <source>
        <dbReference type="ARBA" id="ARBA00023012"/>
    </source>
</evidence>
<evidence type="ECO:0000256" key="1">
    <source>
        <dbReference type="ARBA" id="ARBA00000085"/>
    </source>
</evidence>
<dbReference type="CDD" id="cd00082">
    <property type="entry name" value="HisKA"/>
    <property type="match status" value="1"/>
</dbReference>
<dbReference type="PANTHER" id="PTHR43547:SF2">
    <property type="entry name" value="HYBRID SIGNAL TRANSDUCTION HISTIDINE KINASE C"/>
    <property type="match status" value="1"/>
</dbReference>
<dbReference type="Gene3D" id="3.30.565.10">
    <property type="entry name" value="Histidine kinase-like ATPase, C-terminal domain"/>
    <property type="match status" value="1"/>
</dbReference>
<evidence type="ECO:0000256" key="3">
    <source>
        <dbReference type="ARBA" id="ARBA00022553"/>
    </source>
</evidence>
<dbReference type="PROSITE" id="PS50110">
    <property type="entry name" value="RESPONSE_REGULATORY"/>
    <property type="match status" value="1"/>
</dbReference>
<feature type="domain" description="Histidine kinase" evidence="7">
    <location>
        <begin position="143"/>
        <end position="362"/>
    </location>
</feature>
<dbReference type="CDD" id="cd17574">
    <property type="entry name" value="REC_OmpR"/>
    <property type="match status" value="1"/>
</dbReference>
<name>K9WPW1_9CYAN</name>
<dbReference type="SUPFAM" id="SSF55874">
    <property type="entry name" value="ATPase domain of HSP90 chaperone/DNA topoisomerase II/histidine kinase"/>
    <property type="match status" value="1"/>
</dbReference>
<dbReference type="PROSITE" id="PS50109">
    <property type="entry name" value="HIS_KIN"/>
    <property type="match status" value="1"/>
</dbReference>
<dbReference type="GO" id="GO:0000155">
    <property type="term" value="F:phosphorelay sensor kinase activity"/>
    <property type="evidence" value="ECO:0007669"/>
    <property type="project" value="InterPro"/>
</dbReference>
<dbReference type="STRING" id="1173027.Mic7113_6244"/>
<keyword evidence="5" id="KW-0902">Two-component regulatory system</keyword>
<keyword evidence="10" id="KW-1185">Reference proteome</keyword>
<dbReference type="eggNOG" id="COG0745">
    <property type="taxonomic scope" value="Bacteria"/>
</dbReference>
<evidence type="ECO:0000256" key="2">
    <source>
        <dbReference type="ARBA" id="ARBA00012438"/>
    </source>
</evidence>
<dbReference type="SUPFAM" id="SSF52172">
    <property type="entry name" value="CheY-like"/>
    <property type="match status" value="1"/>
</dbReference>
<dbReference type="PANTHER" id="PTHR43547">
    <property type="entry name" value="TWO-COMPONENT HISTIDINE KINASE"/>
    <property type="match status" value="1"/>
</dbReference>
<dbReference type="InterPro" id="IPR005467">
    <property type="entry name" value="His_kinase_dom"/>
</dbReference>
<evidence type="ECO:0000256" key="4">
    <source>
        <dbReference type="ARBA" id="ARBA00022777"/>
    </source>
</evidence>
<dbReference type="Gene3D" id="1.10.287.130">
    <property type="match status" value="1"/>
</dbReference>
<dbReference type="SUPFAM" id="SSF47384">
    <property type="entry name" value="Homodimeric domain of signal transducing histidine kinase"/>
    <property type="match status" value="1"/>
</dbReference>
<evidence type="ECO:0000313" key="10">
    <source>
        <dbReference type="Proteomes" id="UP000010471"/>
    </source>
</evidence>
<accession>K9WPW1</accession>
<evidence type="ECO:0000259" key="7">
    <source>
        <dbReference type="PROSITE" id="PS50109"/>
    </source>
</evidence>
<protein>
    <recommendedName>
        <fullName evidence="2">histidine kinase</fullName>
        <ecNumber evidence="2">2.7.13.3</ecNumber>
    </recommendedName>
</protein>
<dbReference type="Gene3D" id="3.40.50.2300">
    <property type="match status" value="1"/>
</dbReference>
<dbReference type="EMBL" id="CP003630">
    <property type="protein sequence ID" value="AFZ21834.1"/>
    <property type="molecule type" value="Genomic_DNA"/>
</dbReference>
<dbReference type="HOGENOM" id="CLU_000445_114_72_3"/>
<dbReference type="InterPro" id="IPR004358">
    <property type="entry name" value="Sig_transdc_His_kin-like_C"/>
</dbReference>
<evidence type="ECO:0000256" key="6">
    <source>
        <dbReference type="PROSITE-ProRule" id="PRU00169"/>
    </source>
</evidence>
<sequence length="362" mass="40161">MKKILVIEDEQSVRENLLDLLDAEDFETVGAGNGKVGVELANTHLPDLIICDVMMPELDGFGVLTALRSSPVTEMIPFIFLTAKSDKMDLRQGMSLGADDYLTKPFTRAELLEAISIRLEKKATLEKHSQKKLDELRNSITLSLPHELRTPLNGILGLSELLVEESDILERQEVREMAQGIHKSGERLLRLIQNFLLYAELELIATDSERIQALRSGKVSSAASVIKEISVCQARQAGREADLQLELQDSSVQIAKVRLEKIIEELVNNAFKYSLAGTPVRIIAAPIEQMFTLSITDWGRGMTAAQIAEVGAYRQFERKLYEQQGSGLGLAIAKRLTELLGGELTLDSIPEKQTTVRVVLPI</sequence>
<keyword evidence="4 9" id="KW-0418">Kinase</keyword>
<gene>
    <name evidence="9" type="ORF">Mic7113_6244</name>
</gene>
<dbReference type="InterPro" id="IPR003594">
    <property type="entry name" value="HATPase_dom"/>
</dbReference>
<evidence type="ECO:0000313" key="9">
    <source>
        <dbReference type="EMBL" id="AFZ21834.1"/>
    </source>
</evidence>
<dbReference type="InterPro" id="IPR011006">
    <property type="entry name" value="CheY-like_superfamily"/>
</dbReference>
<evidence type="ECO:0000259" key="8">
    <source>
        <dbReference type="PROSITE" id="PS50110"/>
    </source>
</evidence>
<dbReference type="InterPro" id="IPR003661">
    <property type="entry name" value="HisK_dim/P_dom"/>
</dbReference>
<keyword evidence="3 6" id="KW-0597">Phosphoprotein</keyword>
<dbReference type="Pfam" id="PF00072">
    <property type="entry name" value="Response_reg"/>
    <property type="match status" value="1"/>
</dbReference>
<dbReference type="RefSeq" id="WP_015185962.1">
    <property type="nucleotide sequence ID" value="NC_019738.1"/>
</dbReference>
<dbReference type="SMART" id="SM00448">
    <property type="entry name" value="REC"/>
    <property type="match status" value="1"/>
</dbReference>
<dbReference type="PRINTS" id="PR00344">
    <property type="entry name" value="BCTRLSENSOR"/>
</dbReference>
<comment type="catalytic activity">
    <reaction evidence="1">
        <text>ATP + protein L-histidine = ADP + protein N-phospho-L-histidine.</text>
        <dbReference type="EC" id="2.7.13.3"/>
    </reaction>
</comment>
<feature type="modified residue" description="4-aspartylphosphate" evidence="6">
    <location>
        <position position="52"/>
    </location>
</feature>
<dbReference type="Pfam" id="PF00512">
    <property type="entry name" value="HisKA"/>
    <property type="match status" value="1"/>
</dbReference>
<dbReference type="Pfam" id="PF02518">
    <property type="entry name" value="HATPase_c"/>
    <property type="match status" value="1"/>
</dbReference>
<dbReference type="InterPro" id="IPR036890">
    <property type="entry name" value="HATPase_C_sf"/>
</dbReference>
<dbReference type="InterPro" id="IPR001789">
    <property type="entry name" value="Sig_transdc_resp-reg_receiver"/>
</dbReference>
<dbReference type="eggNOG" id="COG0642">
    <property type="taxonomic scope" value="Bacteria"/>
</dbReference>
<proteinExistence type="predicted"/>
<reference evidence="9 10" key="1">
    <citation type="submission" date="2012-06" db="EMBL/GenBank/DDBJ databases">
        <title>Finished chromosome of genome of Microcoleus sp. PCC 7113.</title>
        <authorList>
            <consortium name="US DOE Joint Genome Institute"/>
            <person name="Gugger M."/>
            <person name="Coursin T."/>
            <person name="Rippka R."/>
            <person name="Tandeau De Marsac N."/>
            <person name="Huntemann M."/>
            <person name="Wei C.-L."/>
            <person name="Han J."/>
            <person name="Detter J.C."/>
            <person name="Han C."/>
            <person name="Tapia R."/>
            <person name="Chen A."/>
            <person name="Kyrpides N."/>
            <person name="Mavromatis K."/>
            <person name="Markowitz V."/>
            <person name="Szeto E."/>
            <person name="Ivanova N."/>
            <person name="Pagani I."/>
            <person name="Pati A."/>
            <person name="Goodwin L."/>
            <person name="Nordberg H.P."/>
            <person name="Cantor M.N."/>
            <person name="Hua S.X."/>
            <person name="Woyke T."/>
            <person name="Kerfeld C.A."/>
        </authorList>
    </citation>
    <scope>NUCLEOTIDE SEQUENCE [LARGE SCALE GENOMIC DNA]</scope>
    <source>
        <strain evidence="9 10">PCC 7113</strain>
    </source>
</reference>
<dbReference type="EC" id="2.7.13.3" evidence="2"/>
<organism evidence="9 10">
    <name type="scientific">Allocoleopsis franciscana PCC 7113</name>
    <dbReference type="NCBI Taxonomy" id="1173027"/>
    <lineage>
        <taxon>Bacteria</taxon>
        <taxon>Bacillati</taxon>
        <taxon>Cyanobacteriota</taxon>
        <taxon>Cyanophyceae</taxon>
        <taxon>Coleofasciculales</taxon>
        <taxon>Coleofasciculaceae</taxon>
        <taxon>Allocoleopsis</taxon>
        <taxon>Allocoleopsis franciscana</taxon>
    </lineage>
</organism>
<dbReference type="SMART" id="SM00388">
    <property type="entry name" value="HisKA"/>
    <property type="match status" value="1"/>
</dbReference>